<dbReference type="PANTHER" id="PTHR11319:SF35">
    <property type="entry name" value="OUTER MEMBRANE PROTEIN PMPC-RELATED"/>
    <property type="match status" value="1"/>
</dbReference>
<feature type="domain" description="EGF-like" evidence="2">
    <location>
        <begin position="1541"/>
        <end position="1580"/>
    </location>
</feature>
<feature type="domain" description="EGF-like" evidence="2">
    <location>
        <begin position="1149"/>
        <end position="1182"/>
    </location>
</feature>
<feature type="domain" description="EGF-like" evidence="2">
    <location>
        <begin position="1887"/>
        <end position="1943"/>
    </location>
</feature>
<feature type="domain" description="EGF-like" evidence="2">
    <location>
        <begin position="994"/>
        <end position="1027"/>
    </location>
</feature>
<accession>A0A0V0QV94</accession>
<dbReference type="SMART" id="SM00181">
    <property type="entry name" value="EGF"/>
    <property type="match status" value="9"/>
</dbReference>
<comment type="caution">
    <text evidence="3">The sequence shown here is derived from an EMBL/GenBank/DDBJ whole genome shotgun (WGS) entry which is preliminary data.</text>
</comment>
<dbReference type="InterPro" id="IPR036056">
    <property type="entry name" value="Fibrinogen-like_C"/>
</dbReference>
<feature type="domain" description="EGF-like" evidence="2">
    <location>
        <begin position="1216"/>
        <end position="1261"/>
    </location>
</feature>
<feature type="domain" description="EGF-like" evidence="2">
    <location>
        <begin position="835"/>
        <end position="881"/>
    </location>
</feature>
<feature type="domain" description="EGF-like" evidence="2">
    <location>
        <begin position="458"/>
        <end position="493"/>
    </location>
</feature>
<dbReference type="InParanoid" id="A0A0V0QV94"/>
<evidence type="ECO:0000259" key="2">
    <source>
        <dbReference type="SMART" id="SM00181"/>
    </source>
</evidence>
<evidence type="ECO:0000313" key="3">
    <source>
        <dbReference type="EMBL" id="KRX06148.1"/>
    </source>
</evidence>
<feature type="domain" description="EGF-like" evidence="2">
    <location>
        <begin position="1792"/>
        <end position="1831"/>
    </location>
</feature>
<gene>
    <name evidence="3" type="ORF">PPERSA_00028</name>
</gene>
<proteinExistence type="predicted"/>
<dbReference type="SUPFAM" id="SSF56496">
    <property type="entry name" value="Fibrinogen C-terminal domain-like"/>
    <property type="match status" value="1"/>
</dbReference>
<reference evidence="3 4" key="1">
    <citation type="journal article" date="2015" name="Sci. Rep.">
        <title>Genome of the facultative scuticociliatosis pathogen Pseudocohnilembus persalinus provides insight into its virulence through horizontal gene transfer.</title>
        <authorList>
            <person name="Xiong J."/>
            <person name="Wang G."/>
            <person name="Cheng J."/>
            <person name="Tian M."/>
            <person name="Pan X."/>
            <person name="Warren A."/>
            <person name="Jiang C."/>
            <person name="Yuan D."/>
            <person name="Miao W."/>
        </authorList>
    </citation>
    <scope>NUCLEOTIDE SEQUENCE [LARGE SCALE GENOMIC DNA]</scope>
    <source>
        <strain evidence="3">36N120E</strain>
    </source>
</reference>
<dbReference type="SMART" id="SM00261">
    <property type="entry name" value="FU"/>
    <property type="match status" value="13"/>
</dbReference>
<evidence type="ECO:0000256" key="1">
    <source>
        <dbReference type="SAM" id="MobiDB-lite"/>
    </source>
</evidence>
<name>A0A0V0QV94_PSEPJ</name>
<dbReference type="InterPro" id="IPR006212">
    <property type="entry name" value="Furin_repeat"/>
</dbReference>
<keyword evidence="4" id="KW-1185">Reference proteome</keyword>
<feature type="region of interest" description="Disordered" evidence="1">
    <location>
        <begin position="2190"/>
        <end position="2216"/>
    </location>
</feature>
<organism evidence="3 4">
    <name type="scientific">Pseudocohnilembus persalinus</name>
    <name type="common">Ciliate</name>
    <dbReference type="NCBI Taxonomy" id="266149"/>
    <lineage>
        <taxon>Eukaryota</taxon>
        <taxon>Sar</taxon>
        <taxon>Alveolata</taxon>
        <taxon>Ciliophora</taxon>
        <taxon>Intramacronucleata</taxon>
        <taxon>Oligohymenophorea</taxon>
        <taxon>Scuticociliatia</taxon>
        <taxon>Philasterida</taxon>
        <taxon>Pseudocohnilembidae</taxon>
        <taxon>Pseudocohnilembus</taxon>
    </lineage>
</organism>
<feature type="compositionally biased region" description="Polar residues" evidence="1">
    <location>
        <begin position="2190"/>
        <end position="2201"/>
    </location>
</feature>
<feature type="domain" description="EGF-like" evidence="2">
    <location>
        <begin position="1307"/>
        <end position="1342"/>
    </location>
</feature>
<dbReference type="Proteomes" id="UP000054937">
    <property type="component" value="Unassembled WGS sequence"/>
</dbReference>
<dbReference type="EMBL" id="LDAU01000100">
    <property type="protein sequence ID" value="KRX06148.1"/>
    <property type="molecule type" value="Genomic_DNA"/>
</dbReference>
<sequence length="2358" mass="272327">MLCLIYVQDPTRALKSLKLVKDVNDLYYFSDGQTFEWCEQYQQNVQFLLPDGWYKEKYGIDASLGMYCIFDNSHYNILSEYQIILNRQSNALDFSQTETVLQNFYGNKNQFYMGNDYIFSKCNQSQQCELIIMMETTQTQQKLDIQIEDFFFQQNNSRYQFKGQQICSNTITDYSCVSDWNDNYFYAQSSSASAYDTCQIPGFYNSTMCSKANLFGKYNYLAVNQQQSMAFFNVLGDNSYTDISKLIIGIRKYNTREACTSNQVSNCKLSQNSSACLICETGYYREYNGQCISCASAYSLFCTQCNQNQCIQCMGGRIAPNCYCSKGNVPDINNQCNRCQNGQFFNSAIFDAIVSDGSINIQDYESQVCQTCKNYNQYCTYCNEQQCLKCQGSRIAPGCFCHSQYVPDINNNCNECPQDTYFDQTLFLNIIQDGTININDYQSQVCLSCQSYNAFCTQCDSTTCLTCDGDRIAPDCFCSLNYVPEISNNINCIECQDGSFYNQNLFQQKVQDGSLNIQDYQSQVCQLCTTTYNNYCTQCDEETCLQCQGERTAPDCFCQFSLVPNINNNCNECPQDTYFNHTLFQDLIQVGTININDYESQVCISCQNYNQFCNKCDTNTCLSCDGDRIAPDCYCSLNYVPDINNNCVECQDGYFFNSTQFQNIIINDSISIDDYKSQVCISCQNFNNFCTICDLDSCISCEGDRMPPNCLCPLNQVPDENNNCVECQENSFFNSTLFQEKILDNSINLDDYQSQVCQKCTLYNDFCTLCDKDGCLQCAGDRVAPDCYCSINLIPGQNNECIECNGQYFNTTKYNQHLQSGQLNIYDYESQVCVSCQIYNQFCDQCDNNQCFLCQGDRIAPDCYCQQGYVPDINNNCNQCQNGHFFNFTAFDEVSNLADYENEVCQTCSNYNQFCSKCDQNTCLSCQGERITPNCLCSIYFVPDENNNCIECQNGYFFNSTLFQEKFLDNSININDYESQICITCKNYNDFCTQCDDDTCLACEGDRVTPDCYCPLNFVPEESNNCVECQEFNFFNQTKFQEIILNNSINLQDYESQVCQLCTTTYNNYCTYCDEETCLQCQGERIAPGCYCQFSLVPDINNNCNECQPDHFFNHAEFQNLITNNLINLAKYESQVCQSCKIHNLYCIECDANTCLNCQGERLAPDCFCMSDFVPDLNSNCNKCQQNQYFSEAIFQSIKLDNTININDYENQVCQPCQLLNQFCTQCDDNQCLQCEGDRIAPSCFCQIGLVPNQADNTICEQCPDYHQFNYTEFEQIQISYTLSQFQSYISDVCINCQIEYNQFCTKCDEERCLQCEGDRLAPDCLCQTGQVPSIFNNIICQNCQNTYFFNFTKYNEKLIDQLLDLQNYEAQVCFKCSDIYNQFCLQCDEQTCLECDGDRVSPECYCQNTLVPNQQDPLICEQCPADQFFDSSIFQQIFADQTNLLSYKSLVCNSDCSLHNQYCTLCDEEFCNECAGNRVLPDCFCSPGQVADQTDFNNCKFCNQNQYYSDDQFQLYNCVQNYTCSEIELCINCDQAYNQQCSKCNENICNECIGNNRQIPDCLCLPNYVPDESDPKNCVMCSPNTYYNKTAISGCSLDDQLDQVIGCQKSDFCVQVNSLRFCDSINIYYNTALDEFQCYKCQGNRVLPYCQCQNQLMPVLGNEQFCQQCDQNQYYAKSLDDCKNKTDIQYVYNCLAEDACVECKKAHNKYCSQCNTDFCLVCEGNRVPPYCKCPYQMVSIQNQEICQYCYYDTYYNEPADLCTKQLDDQIYDCFFTELCVNCSIYNKFCILCDSNECLECHGNRVPPFCKCPEQWVTPNQNENQVSISCVQCSNLEYYNEIKDECRANLQIDENNQSQIQKYMDNLECYQDNVCDKCTDIHQFCSTCEKNQKQMSLNCQFCQGDLVTTYIGLVNINGENLNVTTCRCPQSYYSFNNNTSECIICMQNAICEGSDRIIVKSGFWRISNSSSDIFECKNNPDSCLGGADNFTCAQGYVGALCESCDYLGDFWGDEYGKQSDFICEKCQKHWMYLKVGIYIFTISSLTIFISFQGIKEVQNGIIQDALQKMFQESREINLTSDYSIRQIYPEIEQELDQYLKKQQQINKNQFVEFQKTVRKLFENKNEKNLNKSINTETNLKSLQQNSSQIVNSDISLIKNQQHTSLQDCNIVFNSSVKNSFYQHKKNQNMTDESFLEQSPKFNQRNKNRKRKNNEYQNQIRIIKQSVVQDAEINKNMLQQINYNQFQQDNDQIQVNQPNNSIIMEDSLISYREEEQLQKEQCKQSQKDDQQKEIKEEQIKYQTQQNQKTNSQLQNFIQKDYTNTDKNKKIGIFQQDYQQQKSNIQQISKQMNDQQDIIT</sequence>
<dbReference type="OrthoDB" id="77931at2759"/>
<dbReference type="PANTHER" id="PTHR11319">
    <property type="entry name" value="G PROTEIN-COUPLED RECEPTOR-RELATED"/>
    <property type="match status" value="1"/>
</dbReference>
<dbReference type="InterPro" id="IPR000742">
    <property type="entry name" value="EGF"/>
</dbReference>
<evidence type="ECO:0000313" key="4">
    <source>
        <dbReference type="Proteomes" id="UP000054937"/>
    </source>
</evidence>
<protein>
    <submittedName>
        <fullName evidence="3">Fibrinogen, alpha/beta/gamma chain, C-terminal globular domain</fullName>
    </submittedName>
</protein>